<proteinExistence type="predicted"/>
<gene>
    <name evidence="1" type="ORF">HQN59_08755</name>
</gene>
<dbReference type="AlphaFoldDB" id="A0A7Y6TWA9"/>
<organism evidence="1 2">
    <name type="scientific">Piscinibacter koreensis</name>
    <dbReference type="NCBI Taxonomy" id="2742824"/>
    <lineage>
        <taxon>Bacteria</taxon>
        <taxon>Pseudomonadati</taxon>
        <taxon>Pseudomonadota</taxon>
        <taxon>Betaproteobacteria</taxon>
        <taxon>Burkholderiales</taxon>
        <taxon>Sphaerotilaceae</taxon>
        <taxon>Piscinibacter</taxon>
    </lineage>
</organism>
<accession>A0A7Y6TWA9</accession>
<keyword evidence="2" id="KW-1185">Reference proteome</keyword>
<name>A0A7Y6TWA9_9BURK</name>
<evidence type="ECO:0000313" key="1">
    <source>
        <dbReference type="EMBL" id="NUZ05853.1"/>
    </source>
</evidence>
<comment type="caution">
    <text evidence="1">The sequence shown here is derived from an EMBL/GenBank/DDBJ whole genome shotgun (WGS) entry which is preliminary data.</text>
</comment>
<evidence type="ECO:0000313" key="2">
    <source>
        <dbReference type="Proteomes" id="UP000529637"/>
    </source>
</evidence>
<sequence>MKYDVISRGARLEAIGAHSGYRIRLSTVGAPTACAYPVNAWVRGSESEDEVRVPIPKRHYANPTEALDHGWACAIAWIDAMNHRLSDPEYLQS</sequence>
<dbReference type="RefSeq" id="WP_176068183.1">
    <property type="nucleotide sequence ID" value="NZ_JABWMJ010000003.1"/>
</dbReference>
<dbReference type="Proteomes" id="UP000529637">
    <property type="component" value="Unassembled WGS sequence"/>
</dbReference>
<protein>
    <submittedName>
        <fullName evidence="1">Uncharacterized protein</fullName>
    </submittedName>
</protein>
<reference evidence="1 2" key="1">
    <citation type="submission" date="2020-06" db="EMBL/GenBank/DDBJ databases">
        <title>Schlegella sp. ID0723 isolated from air conditioner.</title>
        <authorList>
            <person name="Kim D.Y."/>
            <person name="Kim D.-U."/>
        </authorList>
    </citation>
    <scope>NUCLEOTIDE SEQUENCE [LARGE SCALE GENOMIC DNA]</scope>
    <source>
        <strain evidence="1 2">ID0723</strain>
    </source>
</reference>
<dbReference type="EMBL" id="JABWMJ010000003">
    <property type="protein sequence ID" value="NUZ05853.1"/>
    <property type="molecule type" value="Genomic_DNA"/>
</dbReference>